<dbReference type="GeneID" id="19261569"/>
<accession>E9F4T4</accession>
<name>E9F4T4_METRA</name>
<dbReference type="EMBL" id="ADNJ02000005">
    <property type="protein sequence ID" value="EFY97266.1"/>
    <property type="molecule type" value="Genomic_DNA"/>
</dbReference>
<dbReference type="RefSeq" id="XP_007823472.1">
    <property type="nucleotide sequence ID" value="XM_007825281.1"/>
</dbReference>
<dbReference type="InterPro" id="IPR019783">
    <property type="entry name" value="SDO1/SBDS_N"/>
</dbReference>
<evidence type="ECO:0000256" key="1">
    <source>
        <dbReference type="SAM" id="MobiDB-lite"/>
    </source>
</evidence>
<evidence type="ECO:0000259" key="2">
    <source>
        <dbReference type="Pfam" id="PF01172"/>
    </source>
</evidence>
<keyword evidence="4" id="KW-1185">Reference proteome</keyword>
<comment type="caution">
    <text evidence="3">The sequence shown here is derived from an EMBL/GenBank/DDBJ whole genome shotgun (WGS) entry which is preliminary data.</text>
</comment>
<protein>
    <submittedName>
        <fullName evidence="3">Ribosome maturation protein SBDS</fullName>
    </submittedName>
</protein>
<feature type="domain" description="Ribosome maturation protein SDO1/SBDS N-terminal" evidence="2">
    <location>
        <begin position="8"/>
        <end position="117"/>
    </location>
</feature>
<dbReference type="Proteomes" id="UP000002498">
    <property type="component" value="Unassembled WGS sequence"/>
</dbReference>
<reference evidence="3 4" key="2">
    <citation type="journal article" date="2014" name="Proc. Natl. Acad. Sci. U.S.A.">
        <title>Trajectory and genomic determinants of fungal-pathogen speciation and host adaptation.</title>
        <authorList>
            <person name="Hu X."/>
            <person name="Xiao G."/>
            <person name="Zheng P."/>
            <person name="Shang Y."/>
            <person name="Su Y."/>
            <person name="Zhang X."/>
            <person name="Liu X."/>
            <person name="Zhan S."/>
            <person name="St Leger R.J."/>
            <person name="Wang C."/>
        </authorList>
    </citation>
    <scope>GENOME REANNOTATION</scope>
    <source>
        <strain evidence="4">ARSEF 23 / ATCC MYA-3075</strain>
    </source>
</reference>
<dbReference type="AlphaFoldDB" id="E9F4T4"/>
<reference evidence="3 4" key="1">
    <citation type="journal article" date="2011" name="PLoS Genet.">
        <title>Genome sequencing and comparative transcriptomics of the model entomopathogenic fungi Metarhizium anisopliae and M. acridum.</title>
        <authorList>
            <person name="Gao Q."/>
            <person name="Jin K."/>
            <person name="Ying S.H."/>
            <person name="Zhang Y."/>
            <person name="Xiao G."/>
            <person name="Shang Y."/>
            <person name="Duan Z."/>
            <person name="Hu X."/>
            <person name="Xie X.Q."/>
            <person name="Zhou G."/>
            <person name="Peng G."/>
            <person name="Luo Z."/>
            <person name="Huang W."/>
            <person name="Wang B."/>
            <person name="Fang W."/>
            <person name="Wang S."/>
            <person name="Zhong Y."/>
            <person name="Ma L.J."/>
            <person name="St Leger R.J."/>
            <person name="Zhao G.P."/>
            <person name="Pei Y."/>
            <person name="Feng M.G."/>
            <person name="Xia Y."/>
            <person name="Wang C."/>
        </authorList>
    </citation>
    <scope>NUCLEOTIDE SEQUENCE [LARGE SCALE GENOMIC DNA]</scope>
    <source>
        <strain evidence="4">ARSEF 23 / ATCC MYA-3075</strain>
    </source>
</reference>
<sequence>MTRGESTQTKIHYKGSDDDFLVFVEDVDQYKQWLKGDTSIPLAQFVSSFKIFLTHRPPRSPSVEEPPTDRPFCRQGAQGTYDAAPKNVLYSEFGTDDDDEVIKKILKGGSMQTMEMPGRQGVTNESMSSMKTH</sequence>
<dbReference type="Pfam" id="PF01172">
    <property type="entry name" value="SBDS_N"/>
    <property type="match status" value="1"/>
</dbReference>
<feature type="region of interest" description="Disordered" evidence="1">
    <location>
        <begin position="108"/>
        <end position="133"/>
    </location>
</feature>
<dbReference type="InterPro" id="IPR036786">
    <property type="entry name" value="Ribosome_mat_SBDS_N_sf"/>
</dbReference>
<evidence type="ECO:0000313" key="4">
    <source>
        <dbReference type="Proteomes" id="UP000002498"/>
    </source>
</evidence>
<dbReference type="OrthoDB" id="2567806at2759"/>
<dbReference type="SUPFAM" id="SSF89895">
    <property type="entry name" value="FYSH domain"/>
    <property type="match status" value="1"/>
</dbReference>
<dbReference type="HOGENOM" id="CLU_137480_1_0_1"/>
<organism evidence="3 4">
    <name type="scientific">Metarhizium robertsii (strain ARSEF 23 / ATCC MYA-3075)</name>
    <name type="common">Metarhizium anisopliae (strain ARSEF 23)</name>
    <dbReference type="NCBI Taxonomy" id="655844"/>
    <lineage>
        <taxon>Eukaryota</taxon>
        <taxon>Fungi</taxon>
        <taxon>Dikarya</taxon>
        <taxon>Ascomycota</taxon>
        <taxon>Pezizomycotina</taxon>
        <taxon>Sordariomycetes</taxon>
        <taxon>Hypocreomycetidae</taxon>
        <taxon>Hypocreales</taxon>
        <taxon>Clavicipitaceae</taxon>
        <taxon>Metarhizium</taxon>
    </lineage>
</organism>
<dbReference type="KEGG" id="maj:MAA_07283"/>
<gene>
    <name evidence="3" type="ORF">MAA_07283</name>
</gene>
<dbReference type="Gene3D" id="3.30.1250.10">
    <property type="entry name" value="Ribosome maturation protein SBDS, N-terminal domain"/>
    <property type="match status" value="2"/>
</dbReference>
<evidence type="ECO:0000313" key="3">
    <source>
        <dbReference type="EMBL" id="EFY97266.1"/>
    </source>
</evidence>
<feature type="compositionally biased region" description="Polar residues" evidence="1">
    <location>
        <begin position="121"/>
        <end position="133"/>
    </location>
</feature>
<proteinExistence type="predicted"/>